<name>A0A8H6FFZ7_9LECA</name>
<dbReference type="InterPro" id="IPR001031">
    <property type="entry name" value="Thioesterase"/>
</dbReference>
<dbReference type="InterPro" id="IPR029058">
    <property type="entry name" value="AB_hydrolase_fold"/>
</dbReference>
<dbReference type="SUPFAM" id="SSF53474">
    <property type="entry name" value="alpha/beta-Hydrolases"/>
    <property type="match status" value="1"/>
</dbReference>
<feature type="domain" description="Thioesterase TesA-like" evidence="1">
    <location>
        <begin position="27"/>
        <end position="293"/>
    </location>
</feature>
<evidence type="ECO:0000313" key="3">
    <source>
        <dbReference type="Proteomes" id="UP000578531"/>
    </source>
</evidence>
<dbReference type="AlphaFoldDB" id="A0A8H6FFZ7"/>
<dbReference type="OrthoDB" id="10253869at2759"/>
<dbReference type="Proteomes" id="UP000578531">
    <property type="component" value="Unassembled WGS sequence"/>
</dbReference>
<proteinExistence type="predicted"/>
<dbReference type="Pfam" id="PF00975">
    <property type="entry name" value="Thioesterase"/>
    <property type="match status" value="1"/>
</dbReference>
<evidence type="ECO:0000313" key="2">
    <source>
        <dbReference type="EMBL" id="KAF6226731.1"/>
    </source>
</evidence>
<evidence type="ECO:0000259" key="1">
    <source>
        <dbReference type="SMART" id="SM00824"/>
    </source>
</evidence>
<protein>
    <recommendedName>
        <fullName evidence="1">Thioesterase TesA-like domain-containing protein</fullName>
    </recommendedName>
</protein>
<gene>
    <name evidence="2" type="ORF">HO173_012334</name>
</gene>
<organism evidence="2 3">
    <name type="scientific">Letharia columbiana</name>
    <dbReference type="NCBI Taxonomy" id="112416"/>
    <lineage>
        <taxon>Eukaryota</taxon>
        <taxon>Fungi</taxon>
        <taxon>Dikarya</taxon>
        <taxon>Ascomycota</taxon>
        <taxon>Pezizomycotina</taxon>
        <taxon>Lecanoromycetes</taxon>
        <taxon>OSLEUM clade</taxon>
        <taxon>Lecanoromycetidae</taxon>
        <taxon>Lecanorales</taxon>
        <taxon>Lecanorineae</taxon>
        <taxon>Parmeliaceae</taxon>
        <taxon>Letharia</taxon>
    </lineage>
</organism>
<accession>A0A8H6FFZ7</accession>
<dbReference type="Gene3D" id="3.40.50.1820">
    <property type="entry name" value="alpha/beta hydrolase"/>
    <property type="match status" value="1"/>
</dbReference>
<dbReference type="RefSeq" id="XP_037158882.1">
    <property type="nucleotide sequence ID" value="XM_037314206.1"/>
</dbReference>
<reference evidence="2 3" key="1">
    <citation type="journal article" date="2020" name="Genomics">
        <title>Complete, high-quality genomes from long-read metagenomic sequencing of two wolf lichen thalli reveals enigmatic genome architecture.</title>
        <authorList>
            <person name="McKenzie S.K."/>
            <person name="Walston R.F."/>
            <person name="Allen J.L."/>
        </authorList>
    </citation>
    <scope>NUCLEOTIDE SEQUENCE [LARGE SCALE GENOMIC DNA]</scope>
    <source>
        <strain evidence="2">WasteWater2</strain>
    </source>
</reference>
<dbReference type="SMART" id="SM00824">
    <property type="entry name" value="PKS_TE"/>
    <property type="match status" value="1"/>
</dbReference>
<dbReference type="GeneID" id="59293970"/>
<keyword evidence="3" id="KW-1185">Reference proteome</keyword>
<dbReference type="EMBL" id="JACCJC010000088">
    <property type="protein sequence ID" value="KAF6226731.1"/>
    <property type="molecule type" value="Genomic_DNA"/>
</dbReference>
<sequence length="297" mass="33255">MESFFHIQGAPASPLAPLILIHPISGIALPYLTLGPLSSPTNHQHSRPVYGLSCPFYESKSYQLPASFAALARDYVDRIRKEIPHGPYILGGLSMGGMIAIKMAEVLEEECEMVLGVLLIDSTNPEGYPPFDDPRERDEIAEWTYKTYAGRTGLPGFEEMGCEEDGVLDGEVDKDSGLGDEEDDDDEMDMMEYLPRMRKHIYNSLDMVTRAGEGEYLPKGVKSPVTLVKCTQLASLPETVSEYRKKGYHFRFQDERAGWTVDKFQSIPIDAQHEAVFDSQHVGRVTDILRGVLEEMD</sequence>
<comment type="caution">
    <text evidence="2">The sequence shown here is derived from an EMBL/GenBank/DDBJ whole genome shotgun (WGS) entry which is preliminary data.</text>
</comment>
<dbReference type="InterPro" id="IPR020802">
    <property type="entry name" value="TesA-like"/>
</dbReference>